<dbReference type="InterPro" id="IPR050495">
    <property type="entry name" value="ATG22/LtaA_families"/>
</dbReference>
<reference evidence="7 8" key="1">
    <citation type="submission" date="2021-06" db="EMBL/GenBank/DDBJ databases">
        <title>50 bacteria genomes isolated from Dapeng, Shenzhen, China.</title>
        <authorList>
            <person name="Zheng W."/>
            <person name="Yu S."/>
            <person name="Huang Y."/>
        </authorList>
    </citation>
    <scope>NUCLEOTIDE SEQUENCE [LARGE SCALE GENOMIC DNA]</scope>
    <source>
        <strain evidence="7 8">DP1N14-2</strain>
    </source>
</reference>
<comment type="caution">
    <text evidence="7">The sequence shown here is derived from an EMBL/GenBank/DDBJ whole genome shotgun (WGS) entry which is preliminary data.</text>
</comment>
<dbReference type="Gene3D" id="1.20.1250.20">
    <property type="entry name" value="MFS general substrate transporter like domains"/>
    <property type="match status" value="2"/>
</dbReference>
<feature type="transmembrane region" description="Helical" evidence="6">
    <location>
        <begin position="258"/>
        <end position="283"/>
    </location>
</feature>
<protein>
    <submittedName>
        <fullName evidence="7">MFS transporter</fullName>
    </submittedName>
</protein>
<dbReference type="InterPro" id="IPR036259">
    <property type="entry name" value="MFS_trans_sf"/>
</dbReference>
<feature type="transmembrane region" description="Helical" evidence="6">
    <location>
        <begin position="428"/>
        <end position="447"/>
    </location>
</feature>
<keyword evidence="5 6" id="KW-0472">Membrane</keyword>
<keyword evidence="2" id="KW-0813">Transport</keyword>
<dbReference type="InterPro" id="IPR024671">
    <property type="entry name" value="Atg22-like"/>
</dbReference>
<evidence type="ECO:0000256" key="2">
    <source>
        <dbReference type="ARBA" id="ARBA00022448"/>
    </source>
</evidence>
<keyword evidence="4 6" id="KW-1133">Transmembrane helix</keyword>
<proteinExistence type="predicted"/>
<feature type="transmembrane region" description="Helical" evidence="6">
    <location>
        <begin position="289"/>
        <end position="311"/>
    </location>
</feature>
<dbReference type="SUPFAM" id="SSF103473">
    <property type="entry name" value="MFS general substrate transporter"/>
    <property type="match status" value="1"/>
</dbReference>
<dbReference type="PANTHER" id="PTHR23519:SF1">
    <property type="entry name" value="AUTOPHAGY-RELATED PROTEIN 22"/>
    <property type="match status" value="1"/>
</dbReference>
<comment type="subcellular location">
    <subcellularLocation>
        <location evidence="1">Endomembrane system</location>
        <topology evidence="1">Multi-pass membrane protein</topology>
    </subcellularLocation>
</comment>
<keyword evidence="3 6" id="KW-0812">Transmembrane</keyword>
<dbReference type="Pfam" id="PF11700">
    <property type="entry name" value="ATG22"/>
    <property type="match status" value="1"/>
</dbReference>
<feature type="transmembrane region" description="Helical" evidence="6">
    <location>
        <begin position="206"/>
        <end position="225"/>
    </location>
</feature>
<evidence type="ECO:0000256" key="4">
    <source>
        <dbReference type="ARBA" id="ARBA00022989"/>
    </source>
</evidence>
<evidence type="ECO:0000256" key="1">
    <source>
        <dbReference type="ARBA" id="ARBA00004127"/>
    </source>
</evidence>
<keyword evidence="8" id="KW-1185">Reference proteome</keyword>
<evidence type="ECO:0000313" key="8">
    <source>
        <dbReference type="Proteomes" id="UP000766629"/>
    </source>
</evidence>
<dbReference type="PANTHER" id="PTHR23519">
    <property type="entry name" value="AUTOPHAGY-RELATED PROTEIN 22"/>
    <property type="match status" value="1"/>
</dbReference>
<feature type="transmembrane region" description="Helical" evidence="6">
    <location>
        <begin position="117"/>
        <end position="139"/>
    </location>
</feature>
<evidence type="ECO:0000256" key="5">
    <source>
        <dbReference type="ARBA" id="ARBA00023136"/>
    </source>
</evidence>
<feature type="transmembrane region" description="Helical" evidence="6">
    <location>
        <begin position="93"/>
        <end position="111"/>
    </location>
</feature>
<organism evidence="7 8">
    <name type="scientific">Leisingera daeponensis</name>
    <dbReference type="NCBI Taxonomy" id="405746"/>
    <lineage>
        <taxon>Bacteria</taxon>
        <taxon>Pseudomonadati</taxon>
        <taxon>Pseudomonadota</taxon>
        <taxon>Alphaproteobacteria</taxon>
        <taxon>Rhodobacterales</taxon>
        <taxon>Roseobacteraceae</taxon>
        <taxon>Leisingera</taxon>
    </lineage>
</organism>
<feature type="transmembrane region" description="Helical" evidence="6">
    <location>
        <begin position="398"/>
        <end position="422"/>
    </location>
</feature>
<feature type="transmembrane region" description="Helical" evidence="6">
    <location>
        <begin position="61"/>
        <end position="81"/>
    </location>
</feature>
<feature type="transmembrane region" description="Helical" evidence="6">
    <location>
        <begin position="160"/>
        <end position="179"/>
    </location>
</feature>
<sequence>MQQVSLRKRIWGWWFFDWASQPYHTLLVTFVFSPFFAAVAAEHFMDLGLDDEAAKAQAQTVWSMCLTVTGLIIGFGAPFMGALADISGRRRPWIMMFSLLYVLGACGLWFMDPGGSNLWWMLISFGAGFIGAEFALIFVNAQLPSLAGREDVGDVSGSGFAFGYLGGVISLFIMLLLFVEQASGKTLIGLSPLFGLDAEAREGTRAVGPFTALWFAVFMIPYFLWMREGRATGRRGTIGQAVALVVQSVKNLRNRISLASYLGSSMLYRDALNGLYGFGGVYAKLVLGWQITLIGVFGIVAALAATLFCWIGGKADRKFGPKAVIIASILVLSCVCLTIVSMSREQIYGIPLAEGSTLPDAVFFGCGVLIGGFGGILQSASRSLMVRHTVPLKATESFGLYGLSGRATAFLAPMLIGVATTVTGSARLGITPVIALFLIGLVLLFWVHGEGDQS</sequence>
<dbReference type="EMBL" id="JAHVJA010000010">
    <property type="protein sequence ID" value="MBY6141432.1"/>
    <property type="molecule type" value="Genomic_DNA"/>
</dbReference>
<evidence type="ECO:0000256" key="6">
    <source>
        <dbReference type="SAM" id="Phobius"/>
    </source>
</evidence>
<accession>A0ABS7NJP6</accession>
<evidence type="ECO:0000256" key="3">
    <source>
        <dbReference type="ARBA" id="ARBA00022692"/>
    </source>
</evidence>
<feature type="transmembrane region" description="Helical" evidence="6">
    <location>
        <begin position="21"/>
        <end position="41"/>
    </location>
</feature>
<feature type="transmembrane region" description="Helical" evidence="6">
    <location>
        <begin position="323"/>
        <end position="341"/>
    </location>
</feature>
<name>A0ABS7NJP6_9RHOB</name>
<dbReference type="Proteomes" id="UP000766629">
    <property type="component" value="Unassembled WGS sequence"/>
</dbReference>
<gene>
    <name evidence="7" type="ORF">KUV26_18485</name>
</gene>
<evidence type="ECO:0000313" key="7">
    <source>
        <dbReference type="EMBL" id="MBY6141432.1"/>
    </source>
</evidence>
<feature type="transmembrane region" description="Helical" evidence="6">
    <location>
        <begin position="361"/>
        <end position="377"/>
    </location>
</feature>